<name>A0A7S4ZRR4_RHIRH</name>
<proteinExistence type="predicted"/>
<accession>A0A7S4ZRR4</accession>
<keyword evidence="1" id="KW-0614">Plasmid</keyword>
<organism evidence="1">
    <name type="scientific">Rhizobium rhizogenes</name>
    <name type="common">Agrobacterium rhizogenes</name>
    <dbReference type="NCBI Taxonomy" id="359"/>
    <lineage>
        <taxon>Bacteria</taxon>
        <taxon>Pseudomonadati</taxon>
        <taxon>Pseudomonadota</taxon>
        <taxon>Alphaproteobacteria</taxon>
        <taxon>Hyphomicrobiales</taxon>
        <taxon>Rhizobiaceae</taxon>
        <taxon>Rhizobium/Agrobacterium group</taxon>
        <taxon>Rhizobium</taxon>
    </lineage>
</organism>
<reference evidence="1" key="1">
    <citation type="submission" date="2018-12" db="EMBL/GenBank/DDBJ databases">
        <title>Three Rhizobium rhizogenes strains isolated from the same crown gall tumor carry diverse plasmids.</title>
        <authorList>
            <person name="Pulawska J."/>
            <person name="Kuzmanovic N."/>
        </authorList>
    </citation>
    <scope>NUCLEOTIDE SEQUENCE</scope>
    <source>
        <strain evidence="1">Colt5.8</strain>
        <plasmid evidence="1">pColt5.8a</plasmid>
    </source>
</reference>
<dbReference type="AlphaFoldDB" id="A0A7S4ZRR4"/>
<evidence type="ECO:0000313" key="1">
    <source>
        <dbReference type="EMBL" id="QCL09708.1"/>
    </source>
</evidence>
<protein>
    <submittedName>
        <fullName evidence="1">Uncharacterized protein</fullName>
    </submittedName>
</protein>
<geneLocation type="plasmid" evidence="1">
    <name>pColt5.8a</name>
</geneLocation>
<sequence length="49" mass="5443">MFVRSKIILPQISMVSVTGRKQPSNLYPIGITDSCIPRSCKMLHELPVG</sequence>
<dbReference type="EMBL" id="MK318971">
    <property type="protein sequence ID" value="QCL09708.1"/>
    <property type="molecule type" value="Genomic_DNA"/>
</dbReference>
<gene>
    <name evidence="1" type="ORF">pC5.8a_216</name>
</gene>